<dbReference type="PANTHER" id="PTHR12203:SF107">
    <property type="entry name" value="GLYCOSYL TRANSFERASE CAP10 DOMAIN-CONTAINING PROTEIN"/>
    <property type="match status" value="1"/>
</dbReference>
<dbReference type="InterPro" id="IPR006598">
    <property type="entry name" value="CAP10"/>
</dbReference>
<dbReference type="InterPro" id="IPR051091">
    <property type="entry name" value="O-Glucosyltr/Glycosyltrsf_90"/>
</dbReference>
<proteinExistence type="predicted"/>
<name>A0A0M9WH42_9EURO</name>
<keyword evidence="1" id="KW-0472">Membrane</keyword>
<dbReference type="SMART" id="SM00672">
    <property type="entry name" value="CAP10"/>
    <property type="match status" value="1"/>
</dbReference>
<keyword evidence="1" id="KW-1133">Transmembrane helix</keyword>
<feature type="domain" description="Glycosyl transferase CAP10" evidence="2">
    <location>
        <begin position="190"/>
        <end position="426"/>
    </location>
</feature>
<dbReference type="Pfam" id="PF05686">
    <property type="entry name" value="Glyco_transf_90"/>
    <property type="match status" value="1"/>
</dbReference>
<keyword evidence="1" id="KW-0812">Transmembrane</keyword>
<evidence type="ECO:0000313" key="4">
    <source>
        <dbReference type="Proteomes" id="UP000037696"/>
    </source>
</evidence>
<accession>A0A0M9WH42</accession>
<dbReference type="OrthoDB" id="202415at2759"/>
<organism evidence="3 4">
    <name type="scientific">Penicillium nordicum</name>
    <dbReference type="NCBI Taxonomy" id="229535"/>
    <lineage>
        <taxon>Eukaryota</taxon>
        <taxon>Fungi</taxon>
        <taxon>Dikarya</taxon>
        <taxon>Ascomycota</taxon>
        <taxon>Pezizomycotina</taxon>
        <taxon>Eurotiomycetes</taxon>
        <taxon>Eurotiomycetidae</taxon>
        <taxon>Eurotiales</taxon>
        <taxon>Aspergillaceae</taxon>
        <taxon>Penicillium</taxon>
    </lineage>
</organism>
<dbReference type="AlphaFoldDB" id="A0A0M9WH42"/>
<sequence length="470" mass="54119">MIASFPIRLRRGRLLLCVIAAAFCFIAIIAIIAVWFGMNSDREYIHPVLTQLIPAGHCTCESSTIFLCSTCLTCYEHAPQSDTSTSTSWSFEYTRDGRNEALSQDQCKAAFPGLFEDVARSSKFWSSYGRLSSIELDAITINYGMARAFIADGQLYVVKARPKSEDHRRKILGTLSSIYRALATDQKRASRPYFEYIFSVEDRVDDVTNSEWPVWVFSRTPTEEGVWLMPDFSFWAWDNPGNYIGPYDQVIQRIERMDIPWSEKKPKLLWRGKPSFAPKLRRALIEAARDKSWGDVKQVDWNTGSNVLRMEDHCHYMFIAHVEGRSYSASLKYRQACNSVIVAHKLQFIQHHHYLLVADGPNQNYVEVERDFSDLSEKMETLVNNTEAAKRIANNSVTTFRERYLTPAAEACYWRSLFDGYAGVWNGTVEQSSETKDRGRGLRYESFVLLENLKMYEFEAVITEQWQTPP</sequence>
<evidence type="ECO:0000256" key="1">
    <source>
        <dbReference type="SAM" id="Phobius"/>
    </source>
</evidence>
<dbReference type="PANTHER" id="PTHR12203">
    <property type="entry name" value="KDEL LYS-ASP-GLU-LEU CONTAINING - RELATED"/>
    <property type="match status" value="1"/>
</dbReference>
<keyword evidence="4" id="KW-1185">Reference proteome</keyword>
<reference evidence="3 4" key="1">
    <citation type="submission" date="2015-08" db="EMBL/GenBank/DDBJ databases">
        <title>Genome sequencing of Penicillium nordicum.</title>
        <authorList>
            <person name="Nguyen H.D."/>
            <person name="Seifert K.A."/>
        </authorList>
    </citation>
    <scope>NUCLEOTIDE SEQUENCE [LARGE SCALE GENOMIC DNA]</scope>
    <source>
        <strain evidence="3 4">DAOMC 185683</strain>
    </source>
</reference>
<feature type="transmembrane region" description="Helical" evidence="1">
    <location>
        <begin position="12"/>
        <end position="38"/>
    </location>
</feature>
<evidence type="ECO:0000313" key="3">
    <source>
        <dbReference type="EMBL" id="KOS44673.1"/>
    </source>
</evidence>
<dbReference type="Proteomes" id="UP000037696">
    <property type="component" value="Unassembled WGS sequence"/>
</dbReference>
<protein>
    <recommendedName>
        <fullName evidence="2">Glycosyl transferase CAP10 domain-containing protein</fullName>
    </recommendedName>
</protein>
<comment type="caution">
    <text evidence="3">The sequence shown here is derived from an EMBL/GenBank/DDBJ whole genome shotgun (WGS) entry which is preliminary data.</text>
</comment>
<gene>
    <name evidence="3" type="ORF">ACN38_g4363</name>
</gene>
<dbReference type="EMBL" id="LHQQ01000056">
    <property type="protein sequence ID" value="KOS44673.1"/>
    <property type="molecule type" value="Genomic_DNA"/>
</dbReference>
<evidence type="ECO:0000259" key="2">
    <source>
        <dbReference type="SMART" id="SM00672"/>
    </source>
</evidence>